<evidence type="ECO:0000256" key="2">
    <source>
        <dbReference type="ARBA" id="ARBA00023295"/>
    </source>
</evidence>
<dbReference type="PANTHER" id="PTHR46066">
    <property type="entry name" value="CHITINASE DOMAIN-CONTAINING PROTEIN 1 FAMILY MEMBER"/>
    <property type="match status" value="1"/>
</dbReference>
<reference evidence="6 7" key="1">
    <citation type="journal article" date="2024" name="Int. J. Syst. Evol. Microbiol.">
        <title>Clostridium omnivorum sp. nov., isolated from anoxic soil under the treatment of reductive soil disinfestation.</title>
        <authorList>
            <person name="Ueki A."/>
            <person name="Tonouchi A."/>
            <person name="Kaku N."/>
            <person name="Honma S."/>
            <person name="Ueki K."/>
        </authorList>
    </citation>
    <scope>NUCLEOTIDE SEQUENCE [LARGE SCALE GENOMIC DNA]</scope>
    <source>
        <strain evidence="6 7">E14</strain>
    </source>
</reference>
<proteinExistence type="inferred from homology"/>
<comment type="caution">
    <text evidence="6">The sequence shown here is derived from an EMBL/GenBank/DDBJ whole genome shotgun (WGS) entry which is preliminary data.</text>
</comment>
<accession>A0ABQ5N2N3</accession>
<dbReference type="SMART" id="SM00636">
    <property type="entry name" value="Glyco_18"/>
    <property type="match status" value="1"/>
</dbReference>
<feature type="domain" description="GH18" evidence="5">
    <location>
        <begin position="72"/>
        <end position="465"/>
    </location>
</feature>
<protein>
    <recommendedName>
        <fullName evidence="5">GH18 domain-containing protein</fullName>
    </recommendedName>
</protein>
<dbReference type="RefSeq" id="WP_264848761.1">
    <property type="nucleotide sequence ID" value="NZ_BRXR01000001.1"/>
</dbReference>
<dbReference type="PANTHER" id="PTHR46066:SF2">
    <property type="entry name" value="CHITINASE DOMAIN-CONTAINING PROTEIN 1"/>
    <property type="match status" value="1"/>
</dbReference>
<name>A0ABQ5N2N3_9CLOT</name>
<dbReference type="SUPFAM" id="SSF51445">
    <property type="entry name" value="(Trans)glycosidases"/>
    <property type="match status" value="1"/>
</dbReference>
<evidence type="ECO:0000256" key="3">
    <source>
        <dbReference type="RuleBase" id="RU000489"/>
    </source>
</evidence>
<evidence type="ECO:0000313" key="7">
    <source>
        <dbReference type="Proteomes" id="UP001208567"/>
    </source>
</evidence>
<comment type="similarity">
    <text evidence="4">Belongs to the glycosyl hydrolase 18 family.</text>
</comment>
<evidence type="ECO:0000313" key="6">
    <source>
        <dbReference type="EMBL" id="GLC29468.1"/>
    </source>
</evidence>
<keyword evidence="1 3" id="KW-0378">Hydrolase</keyword>
<dbReference type="EMBL" id="BRXR01000001">
    <property type="protein sequence ID" value="GLC29468.1"/>
    <property type="molecule type" value="Genomic_DNA"/>
</dbReference>
<dbReference type="Gene3D" id="3.20.20.80">
    <property type="entry name" value="Glycosidases"/>
    <property type="match status" value="2"/>
</dbReference>
<gene>
    <name evidence="6" type="ORF">bsdE14_08780</name>
</gene>
<evidence type="ECO:0000259" key="5">
    <source>
        <dbReference type="PROSITE" id="PS51910"/>
    </source>
</evidence>
<dbReference type="PROSITE" id="PS01095">
    <property type="entry name" value="GH18_1"/>
    <property type="match status" value="1"/>
</dbReference>
<dbReference type="Proteomes" id="UP001208567">
    <property type="component" value="Unassembled WGS sequence"/>
</dbReference>
<sequence>MGASTGCKYIEITEETWLLLNKSRIRDERKAMPGKIYRVYEEDSSFYKIRFGSKYGFVTKDHARAVNNDGPQKIMIAWDSIQGKGENKEHYSKYINKNCMEQGLDVISPTWFTRAGDANSKDSIKVMEKCDREYVRIAHNHGYEVWGLIADFNAGRNYTVYTNESLVNKEIDEIVKYALEYDLDGINIDFEGFGSKCKKVYNRYVEKLSVELKWYNFVVSIDITRESDSDAWGKCYDRKELSKHVDYICFMAYDENGRLDIVPGSTASFPWVEEGITELLNMGIPKEKLILGIPFYSRDWKVTKIKPESKSVVVVEWEGIFGYLQPKDTSEKITINPGDVLDYLGDSGDYYKIRVCMQEAYIKKNICRLLSPNEEMYKTVEVVPINMKEMKNKIDDSVLIFDDYSKQNKLIYNDEAEDMHFIWIEDEVSVKMRMDLVKKYNLPGAAAWMLTHETYETWKVIKNLK</sequence>
<dbReference type="InterPro" id="IPR011583">
    <property type="entry name" value="Chitinase_II/V-like_cat"/>
</dbReference>
<evidence type="ECO:0000256" key="4">
    <source>
        <dbReference type="RuleBase" id="RU004453"/>
    </source>
</evidence>
<dbReference type="InterPro" id="IPR001579">
    <property type="entry name" value="Glyco_hydro_18_chit_AS"/>
</dbReference>
<dbReference type="Pfam" id="PF00704">
    <property type="entry name" value="Glyco_hydro_18"/>
    <property type="match status" value="1"/>
</dbReference>
<dbReference type="InterPro" id="IPR017853">
    <property type="entry name" value="GH"/>
</dbReference>
<dbReference type="InterPro" id="IPR001223">
    <property type="entry name" value="Glyco_hydro18_cat"/>
</dbReference>
<keyword evidence="7" id="KW-1185">Reference proteome</keyword>
<keyword evidence="2 3" id="KW-0326">Glycosidase</keyword>
<dbReference type="PROSITE" id="PS51910">
    <property type="entry name" value="GH18_2"/>
    <property type="match status" value="1"/>
</dbReference>
<evidence type="ECO:0000256" key="1">
    <source>
        <dbReference type="ARBA" id="ARBA00022801"/>
    </source>
</evidence>
<organism evidence="6 7">
    <name type="scientific">Clostridium omnivorum</name>
    <dbReference type="NCBI Taxonomy" id="1604902"/>
    <lineage>
        <taxon>Bacteria</taxon>
        <taxon>Bacillati</taxon>
        <taxon>Bacillota</taxon>
        <taxon>Clostridia</taxon>
        <taxon>Eubacteriales</taxon>
        <taxon>Clostridiaceae</taxon>
        <taxon>Clostridium</taxon>
    </lineage>
</organism>